<name>A0A1F6MD64_9BACT</name>
<feature type="coiled-coil region" evidence="1">
    <location>
        <begin position="41"/>
        <end position="68"/>
    </location>
</feature>
<comment type="caution">
    <text evidence="2">The sequence shown here is derived from an EMBL/GenBank/DDBJ whole genome shotgun (WGS) entry which is preliminary data.</text>
</comment>
<dbReference type="Pfam" id="PF04977">
    <property type="entry name" value="DivIC"/>
    <property type="match status" value="1"/>
</dbReference>
<dbReference type="STRING" id="1798683.A3C90_04190"/>
<evidence type="ECO:0000313" key="3">
    <source>
        <dbReference type="Proteomes" id="UP000177457"/>
    </source>
</evidence>
<dbReference type="AlphaFoldDB" id="A0A1F6MD64"/>
<keyword evidence="1" id="KW-0175">Coiled coil</keyword>
<organism evidence="2 3">
    <name type="scientific">Candidatus Magasanikbacteria bacterium RIFCSPHIGHO2_02_FULL_51_14</name>
    <dbReference type="NCBI Taxonomy" id="1798683"/>
    <lineage>
        <taxon>Bacteria</taxon>
        <taxon>Candidatus Magasanikiibacteriota</taxon>
    </lineage>
</organism>
<protein>
    <recommendedName>
        <fullName evidence="4">Cell division protein FtsL</fullName>
    </recommendedName>
</protein>
<evidence type="ECO:0008006" key="4">
    <source>
        <dbReference type="Google" id="ProtNLM"/>
    </source>
</evidence>
<dbReference type="InterPro" id="IPR007060">
    <property type="entry name" value="FtsL/DivIC"/>
</dbReference>
<evidence type="ECO:0000256" key="1">
    <source>
        <dbReference type="SAM" id="Coils"/>
    </source>
</evidence>
<accession>A0A1F6MD64</accession>
<gene>
    <name evidence="2" type="ORF">A3C90_04190</name>
</gene>
<evidence type="ECO:0000313" key="2">
    <source>
        <dbReference type="EMBL" id="OGH69602.1"/>
    </source>
</evidence>
<dbReference type="Proteomes" id="UP000177457">
    <property type="component" value="Unassembled WGS sequence"/>
</dbReference>
<proteinExistence type="predicted"/>
<sequence length="133" mass="15721">MERRQKKSLIRRFFVSRLFLAGALVLSAVVGFGYARAYYQDYQIKQEIRELEQEVERLKTKKLESLDILKYVTSDAFVEEKARTELNMRKPGEQLVIIEREEDTSAVSMEEDVLAERAESNPAKWWRYFFSAN</sequence>
<dbReference type="EMBL" id="MFQE01000074">
    <property type="protein sequence ID" value="OGH69602.1"/>
    <property type="molecule type" value="Genomic_DNA"/>
</dbReference>
<reference evidence="2 3" key="1">
    <citation type="journal article" date="2016" name="Nat. Commun.">
        <title>Thousands of microbial genomes shed light on interconnected biogeochemical processes in an aquifer system.</title>
        <authorList>
            <person name="Anantharaman K."/>
            <person name="Brown C.T."/>
            <person name="Hug L.A."/>
            <person name="Sharon I."/>
            <person name="Castelle C.J."/>
            <person name="Probst A.J."/>
            <person name="Thomas B.C."/>
            <person name="Singh A."/>
            <person name="Wilkins M.J."/>
            <person name="Karaoz U."/>
            <person name="Brodie E.L."/>
            <person name="Williams K.H."/>
            <person name="Hubbard S.S."/>
            <person name="Banfield J.F."/>
        </authorList>
    </citation>
    <scope>NUCLEOTIDE SEQUENCE [LARGE SCALE GENOMIC DNA]</scope>
</reference>